<feature type="compositionally biased region" description="Low complexity" evidence="1">
    <location>
        <begin position="102"/>
        <end position="118"/>
    </location>
</feature>
<evidence type="ECO:0000256" key="1">
    <source>
        <dbReference type="SAM" id="MobiDB-lite"/>
    </source>
</evidence>
<protein>
    <submittedName>
        <fullName evidence="2">Uncharacterized protein</fullName>
    </submittedName>
</protein>
<reference evidence="2 3" key="1">
    <citation type="submission" date="2019-05" db="EMBL/GenBank/DDBJ databases">
        <title>Emergence of the Ug99 lineage of the wheat stem rust pathogen through somatic hybridization.</title>
        <authorList>
            <person name="Li F."/>
            <person name="Upadhyaya N.M."/>
            <person name="Sperschneider J."/>
            <person name="Matny O."/>
            <person name="Nguyen-Phuc H."/>
            <person name="Mago R."/>
            <person name="Raley C."/>
            <person name="Miller M.E."/>
            <person name="Silverstein K.A.T."/>
            <person name="Henningsen E."/>
            <person name="Hirsch C.D."/>
            <person name="Visser B."/>
            <person name="Pretorius Z.A."/>
            <person name="Steffenson B.J."/>
            <person name="Schwessinger B."/>
            <person name="Dodds P.N."/>
            <person name="Figueroa M."/>
        </authorList>
    </citation>
    <scope>NUCLEOTIDE SEQUENCE [LARGE SCALE GENOMIC DNA]</scope>
    <source>
        <strain evidence="2 3">Ug99</strain>
    </source>
</reference>
<sequence>MSTRSNNPNLHGPLPPATRPRRSKSAGGTGEPFEIDNNSKETSADSHQGDGDIGSQRLSPDNQPCDDRSGKNRSPSDNSRDQCPRLHGLGSVGAKNASPENGSSDHSFGSDGRGSRSFNLFGGYPATPQVAGEAGVIQRRQDQTPAQDSQKVLQKLIPREELEEFVKGWNPWTIKKELFPTAPKNNDGKKRSSSSKGAKERYNDPKRWKMVMRGCNTLEAAYRHMAD</sequence>
<dbReference type="AlphaFoldDB" id="A0A5B0SLN0"/>
<feature type="compositionally biased region" description="Basic and acidic residues" evidence="1">
    <location>
        <begin position="197"/>
        <end position="206"/>
    </location>
</feature>
<evidence type="ECO:0000313" key="2">
    <source>
        <dbReference type="EMBL" id="KAA1137514.1"/>
    </source>
</evidence>
<feature type="compositionally biased region" description="Basic and acidic residues" evidence="1">
    <location>
        <begin position="37"/>
        <end position="50"/>
    </location>
</feature>
<feature type="region of interest" description="Disordered" evidence="1">
    <location>
        <begin position="178"/>
        <end position="206"/>
    </location>
</feature>
<gene>
    <name evidence="2" type="ORF">PGTUg99_005967</name>
</gene>
<accession>A0A5B0SLN0</accession>
<dbReference type="EMBL" id="VDEP01000007">
    <property type="protein sequence ID" value="KAA1137514.1"/>
    <property type="molecule type" value="Genomic_DNA"/>
</dbReference>
<name>A0A5B0SLN0_PUCGR</name>
<evidence type="ECO:0000313" key="3">
    <source>
        <dbReference type="Proteomes" id="UP000325313"/>
    </source>
</evidence>
<proteinExistence type="predicted"/>
<dbReference type="Proteomes" id="UP000325313">
    <property type="component" value="Unassembled WGS sequence"/>
</dbReference>
<comment type="caution">
    <text evidence="2">The sequence shown here is derived from an EMBL/GenBank/DDBJ whole genome shotgun (WGS) entry which is preliminary data.</text>
</comment>
<feature type="region of interest" description="Disordered" evidence="1">
    <location>
        <begin position="1"/>
        <end position="150"/>
    </location>
</feature>
<organism evidence="2 3">
    <name type="scientific">Puccinia graminis f. sp. tritici</name>
    <dbReference type="NCBI Taxonomy" id="56615"/>
    <lineage>
        <taxon>Eukaryota</taxon>
        <taxon>Fungi</taxon>
        <taxon>Dikarya</taxon>
        <taxon>Basidiomycota</taxon>
        <taxon>Pucciniomycotina</taxon>
        <taxon>Pucciniomycetes</taxon>
        <taxon>Pucciniales</taxon>
        <taxon>Pucciniaceae</taxon>
        <taxon>Puccinia</taxon>
    </lineage>
</organism>